<dbReference type="InterPro" id="IPR036291">
    <property type="entry name" value="NAD(P)-bd_dom_sf"/>
</dbReference>
<evidence type="ECO:0000313" key="1">
    <source>
        <dbReference type="EMBL" id="KAB7753511.1"/>
    </source>
</evidence>
<name>A0A5N5UV65_MYCPH</name>
<reference evidence="1 2" key="1">
    <citation type="submission" date="2012-10" db="EMBL/GenBank/DDBJ databases">
        <title>The draft sequence of the Mycobacterium pheli genome.</title>
        <authorList>
            <person name="Pettersson B.M.F."/>
            <person name="Das S."/>
            <person name="Dasgupta S."/>
            <person name="Bhattacharya A."/>
            <person name="Kirsebom L.A."/>
        </authorList>
    </citation>
    <scope>NUCLEOTIDE SEQUENCE [LARGE SCALE GENOMIC DNA]</scope>
    <source>
        <strain evidence="1 2">CCUG 21000</strain>
    </source>
</reference>
<dbReference type="RefSeq" id="WP_003890106.1">
    <property type="nucleotide sequence ID" value="NZ_ANBO01000034.1"/>
</dbReference>
<dbReference type="InterPro" id="IPR002347">
    <property type="entry name" value="SDR_fam"/>
</dbReference>
<dbReference type="EMBL" id="ANBP01000034">
    <property type="protein sequence ID" value="KAB7753511.1"/>
    <property type="molecule type" value="Genomic_DNA"/>
</dbReference>
<proteinExistence type="predicted"/>
<dbReference type="PRINTS" id="PR00081">
    <property type="entry name" value="GDHRDH"/>
</dbReference>
<protein>
    <submittedName>
        <fullName evidence="1">Short-chain dehydrogenase</fullName>
    </submittedName>
</protein>
<dbReference type="Proteomes" id="UP000325690">
    <property type="component" value="Unassembled WGS sequence"/>
</dbReference>
<dbReference type="Gene3D" id="3.40.50.720">
    <property type="entry name" value="NAD(P)-binding Rossmann-like Domain"/>
    <property type="match status" value="1"/>
</dbReference>
<comment type="caution">
    <text evidence="1">The sequence shown here is derived from an EMBL/GenBank/DDBJ whole genome shotgun (WGS) entry which is preliminary data.</text>
</comment>
<accession>A0A5N5UV65</accession>
<dbReference type="AlphaFoldDB" id="A0A5N5UV65"/>
<gene>
    <name evidence="1" type="ORF">MPHL21000_19975</name>
</gene>
<dbReference type="GeneID" id="74301250"/>
<evidence type="ECO:0000313" key="2">
    <source>
        <dbReference type="Proteomes" id="UP000325690"/>
    </source>
</evidence>
<organism evidence="1 2">
    <name type="scientific">Mycolicibacterium phlei DSM 43239 = CCUG 21000</name>
    <dbReference type="NCBI Taxonomy" id="1226750"/>
    <lineage>
        <taxon>Bacteria</taxon>
        <taxon>Bacillati</taxon>
        <taxon>Actinomycetota</taxon>
        <taxon>Actinomycetes</taxon>
        <taxon>Mycobacteriales</taxon>
        <taxon>Mycobacteriaceae</taxon>
        <taxon>Mycolicibacterium</taxon>
    </lineage>
</organism>
<dbReference type="SUPFAM" id="SSF51735">
    <property type="entry name" value="NAD(P)-binding Rossmann-fold domains"/>
    <property type="match status" value="1"/>
</dbReference>
<sequence>MQQEPARIVLVTDGTSGIGAEVAQHLADADTHVVRAGSTVEASAMIDSIHSRFGRLDSLILTAGSDVSQGLDRDADRRLALRALPVMPEGGRIVFATTHQAHFFPTKAVPKGYAAVAASMRANETALYTMRPEFHRAGVHFTVVSGDLHDTNFPAAVVNAVNTDNPTGMVYVGSANFLMTA</sequence>
<keyword evidence="2" id="KW-1185">Reference proteome</keyword>